<dbReference type="Gene3D" id="3.30.70.270">
    <property type="match status" value="1"/>
</dbReference>
<dbReference type="EC" id="2.7.7.65" evidence="2"/>
<dbReference type="PROSITE" id="PS50887">
    <property type="entry name" value="GGDEF"/>
    <property type="match status" value="1"/>
</dbReference>
<dbReference type="SUPFAM" id="SSF55073">
    <property type="entry name" value="Nucleotide cyclase"/>
    <property type="match status" value="1"/>
</dbReference>
<dbReference type="InterPro" id="IPR000160">
    <property type="entry name" value="GGDEF_dom"/>
</dbReference>
<keyword evidence="3" id="KW-1185">Reference proteome</keyword>
<dbReference type="InterPro" id="IPR052155">
    <property type="entry name" value="Biofilm_reg_signaling"/>
</dbReference>
<dbReference type="InterPro" id="IPR043128">
    <property type="entry name" value="Rev_trsase/Diguanyl_cyclase"/>
</dbReference>
<dbReference type="EMBL" id="JBHTCJ010000005">
    <property type="protein sequence ID" value="MFC7342051.1"/>
    <property type="molecule type" value="Genomic_DNA"/>
</dbReference>
<dbReference type="Pfam" id="PF00990">
    <property type="entry name" value="GGDEF"/>
    <property type="match status" value="1"/>
</dbReference>
<dbReference type="InterPro" id="IPR029787">
    <property type="entry name" value="Nucleotide_cyclase"/>
</dbReference>
<dbReference type="PANTHER" id="PTHR44757">
    <property type="entry name" value="DIGUANYLATE CYCLASE DGCP"/>
    <property type="match status" value="1"/>
</dbReference>
<dbReference type="NCBIfam" id="TIGR00254">
    <property type="entry name" value="GGDEF"/>
    <property type="match status" value="1"/>
</dbReference>
<proteinExistence type="predicted"/>
<evidence type="ECO:0000259" key="1">
    <source>
        <dbReference type="PROSITE" id="PS50887"/>
    </source>
</evidence>
<name>A0ABW2LMM5_9PSEU</name>
<dbReference type="RefSeq" id="WP_380667548.1">
    <property type="nucleotide sequence ID" value="NZ_JBHTCJ010000005.1"/>
</dbReference>
<gene>
    <name evidence="2" type="ORF">ACFQRI_11585</name>
</gene>
<reference evidence="3" key="1">
    <citation type="journal article" date="2019" name="Int. J. Syst. Evol. Microbiol.">
        <title>The Global Catalogue of Microorganisms (GCM) 10K type strain sequencing project: providing services to taxonomists for standard genome sequencing and annotation.</title>
        <authorList>
            <consortium name="The Broad Institute Genomics Platform"/>
            <consortium name="The Broad Institute Genome Sequencing Center for Infectious Disease"/>
            <person name="Wu L."/>
            <person name="Ma J."/>
        </authorList>
    </citation>
    <scope>NUCLEOTIDE SEQUENCE [LARGE SCALE GENOMIC DNA]</scope>
    <source>
        <strain evidence="3">WLHS5</strain>
    </source>
</reference>
<comment type="caution">
    <text evidence="2">The sequence shown here is derived from an EMBL/GenBank/DDBJ whole genome shotgun (WGS) entry which is preliminary data.</text>
</comment>
<evidence type="ECO:0000313" key="3">
    <source>
        <dbReference type="Proteomes" id="UP001596504"/>
    </source>
</evidence>
<evidence type="ECO:0000313" key="2">
    <source>
        <dbReference type="EMBL" id="MFC7342051.1"/>
    </source>
</evidence>
<dbReference type="CDD" id="cd01949">
    <property type="entry name" value="GGDEF"/>
    <property type="match status" value="1"/>
</dbReference>
<dbReference type="GO" id="GO:0052621">
    <property type="term" value="F:diguanylate cyclase activity"/>
    <property type="evidence" value="ECO:0007669"/>
    <property type="project" value="UniProtKB-EC"/>
</dbReference>
<dbReference type="SMART" id="SM00267">
    <property type="entry name" value="GGDEF"/>
    <property type="match status" value="1"/>
</dbReference>
<protein>
    <submittedName>
        <fullName evidence="2">GGDEF domain-containing protein</fullName>
        <ecNumber evidence="2">2.7.7.65</ecNumber>
    </submittedName>
</protein>
<accession>A0ABW2LMM5</accession>
<sequence>MITELGFALAAAGWASTHLRVAQLQRRLRTDALTGVGNRLALEQVATRSAGRPTALFMLDLNEFKAINDTFGHRYGDQVLVHVARRLRALQSRGQLAVRLSGDEFAFWAGRWQGGQHFEELKRRLAAAVAEPMTIDGYTITVTASVGGAAGTGRVGLDDLLATADQDMYRGKRTSGAAGRPSRRRATAA</sequence>
<keyword evidence="2" id="KW-0548">Nucleotidyltransferase</keyword>
<dbReference type="Proteomes" id="UP001596504">
    <property type="component" value="Unassembled WGS sequence"/>
</dbReference>
<feature type="domain" description="GGDEF" evidence="1">
    <location>
        <begin position="52"/>
        <end position="188"/>
    </location>
</feature>
<organism evidence="2 3">
    <name type="scientific">Saccharopolyspora griseoalba</name>
    <dbReference type="NCBI Taxonomy" id="1431848"/>
    <lineage>
        <taxon>Bacteria</taxon>
        <taxon>Bacillati</taxon>
        <taxon>Actinomycetota</taxon>
        <taxon>Actinomycetes</taxon>
        <taxon>Pseudonocardiales</taxon>
        <taxon>Pseudonocardiaceae</taxon>
        <taxon>Saccharopolyspora</taxon>
    </lineage>
</organism>
<keyword evidence="2" id="KW-0808">Transferase</keyword>
<dbReference type="PANTHER" id="PTHR44757:SF2">
    <property type="entry name" value="BIOFILM ARCHITECTURE MAINTENANCE PROTEIN MBAA"/>
    <property type="match status" value="1"/>
</dbReference>